<sequence length="238" mass="26186">MVVRLAEDEFSVVCAELLKTRWRIVRRWFVGAMVISILLMVSSIALSQTTWPAQIVASLALATLLAAVSILFMEYHPYVLIGDYWRWLVRLEPFEPRTFWGQVLQQLVSFIGACAGLILSALLGSLFSGGAARPDRMEELLGAAGVVFAGTVMIGVIYGFWTRTVLRILVIHFWALRDGLLPRHPLIDHDEPGGDSPFLNHACAAAKLVFSHAMLWTGGVLVISMVAALASFFLFGGP</sequence>
<feature type="transmembrane region" description="Helical" evidence="1">
    <location>
        <begin position="140"/>
        <end position="161"/>
    </location>
</feature>
<protein>
    <submittedName>
        <fullName evidence="2">Uncharacterized protein</fullName>
    </submittedName>
</protein>
<evidence type="ECO:0000256" key="1">
    <source>
        <dbReference type="SAM" id="Phobius"/>
    </source>
</evidence>
<evidence type="ECO:0000313" key="3">
    <source>
        <dbReference type="Proteomes" id="UP001501736"/>
    </source>
</evidence>
<keyword evidence="1" id="KW-1133">Transmembrane helix</keyword>
<dbReference type="Proteomes" id="UP001501736">
    <property type="component" value="Unassembled WGS sequence"/>
</dbReference>
<feature type="transmembrane region" description="Helical" evidence="1">
    <location>
        <begin position="53"/>
        <end position="73"/>
    </location>
</feature>
<keyword evidence="1" id="KW-0812">Transmembrane</keyword>
<dbReference type="RefSeq" id="WP_344720285.1">
    <property type="nucleotide sequence ID" value="NZ_BAAAYG010000005.1"/>
</dbReference>
<reference evidence="3" key="1">
    <citation type="journal article" date="2019" name="Int. J. Syst. Evol. Microbiol.">
        <title>The Global Catalogue of Microorganisms (GCM) 10K type strain sequencing project: providing services to taxonomists for standard genome sequencing and annotation.</title>
        <authorList>
            <consortium name="The Broad Institute Genomics Platform"/>
            <consortium name="The Broad Institute Genome Sequencing Center for Infectious Disease"/>
            <person name="Wu L."/>
            <person name="Ma J."/>
        </authorList>
    </citation>
    <scope>NUCLEOTIDE SEQUENCE [LARGE SCALE GENOMIC DNA]</scope>
    <source>
        <strain evidence="3">JCM 11483</strain>
    </source>
</reference>
<keyword evidence="1" id="KW-0472">Membrane</keyword>
<feature type="transmembrane region" description="Helical" evidence="1">
    <location>
        <begin position="107"/>
        <end position="128"/>
    </location>
</feature>
<feature type="transmembrane region" description="Helical" evidence="1">
    <location>
        <begin position="28"/>
        <end position="47"/>
    </location>
</feature>
<dbReference type="EMBL" id="BAAAYG010000005">
    <property type="protein sequence ID" value="GAA3285169.1"/>
    <property type="molecule type" value="Genomic_DNA"/>
</dbReference>
<accession>A0ABP6REV5</accession>
<proteinExistence type="predicted"/>
<keyword evidence="3" id="KW-1185">Reference proteome</keyword>
<comment type="caution">
    <text evidence="2">The sequence shown here is derived from an EMBL/GenBank/DDBJ whole genome shotgun (WGS) entry which is preliminary data.</text>
</comment>
<organism evidence="2 3">
    <name type="scientific">Nesterenkonia halobia</name>
    <dbReference type="NCBI Taxonomy" id="37922"/>
    <lineage>
        <taxon>Bacteria</taxon>
        <taxon>Bacillati</taxon>
        <taxon>Actinomycetota</taxon>
        <taxon>Actinomycetes</taxon>
        <taxon>Micrococcales</taxon>
        <taxon>Micrococcaceae</taxon>
        <taxon>Nesterenkonia</taxon>
    </lineage>
</organism>
<gene>
    <name evidence="2" type="ORF">GCM10020260_17290</name>
</gene>
<evidence type="ECO:0000313" key="2">
    <source>
        <dbReference type="EMBL" id="GAA3285169.1"/>
    </source>
</evidence>
<name>A0ABP6REV5_9MICC</name>
<feature type="transmembrane region" description="Helical" evidence="1">
    <location>
        <begin position="215"/>
        <end position="235"/>
    </location>
</feature>